<sequence length="149" mass="16143">MQLNQVQSETPRKYSKRVGRGSKRGKTSGRGTKGQNARAGHRVRPEIRDMLKKLPKRRGYGKNRARTVDSSTVKPRAVNLKAIEGAYGAGEKVTPQTLFEKGLVSRSAGRLPHIKILGDGEFSKRVTISGCTVSGTARAAIEKVGGTIE</sequence>
<evidence type="ECO:0000313" key="7">
    <source>
        <dbReference type="EMBL" id="OGG54547.1"/>
    </source>
</evidence>
<dbReference type="InterPro" id="IPR036227">
    <property type="entry name" value="Ribosomal_uL15/eL18_sf"/>
</dbReference>
<evidence type="ECO:0000256" key="5">
    <source>
        <dbReference type="SAM" id="MobiDB-lite"/>
    </source>
</evidence>
<evidence type="ECO:0000259" key="6">
    <source>
        <dbReference type="Pfam" id="PF00828"/>
    </source>
</evidence>
<name>A0A1F6CZL8_9BACT</name>
<evidence type="ECO:0000313" key="8">
    <source>
        <dbReference type="Proteomes" id="UP000177659"/>
    </source>
</evidence>
<feature type="region of interest" description="Disordered" evidence="5">
    <location>
        <begin position="1"/>
        <end position="47"/>
    </location>
</feature>
<dbReference type="PANTHER" id="PTHR12934">
    <property type="entry name" value="50S RIBOSOMAL PROTEIN L15"/>
    <property type="match status" value="1"/>
</dbReference>
<dbReference type="GO" id="GO:0022625">
    <property type="term" value="C:cytosolic large ribosomal subunit"/>
    <property type="evidence" value="ECO:0007669"/>
    <property type="project" value="TreeGrafter"/>
</dbReference>
<comment type="caution">
    <text evidence="7">The sequence shown here is derived from an EMBL/GenBank/DDBJ whole genome shotgun (WGS) entry which is preliminary data.</text>
</comment>
<gene>
    <name evidence="4" type="primary">rplO</name>
    <name evidence="7" type="ORF">A3D62_01175</name>
</gene>
<keyword evidence="3 4" id="KW-0687">Ribonucleoprotein</keyword>
<protein>
    <recommendedName>
        <fullName evidence="4">Large ribosomal subunit protein uL15</fullName>
    </recommendedName>
</protein>
<dbReference type="InterPro" id="IPR005749">
    <property type="entry name" value="Ribosomal_uL15_bac-type"/>
</dbReference>
<dbReference type="Pfam" id="PF00828">
    <property type="entry name" value="Ribosomal_L27A"/>
    <property type="match status" value="1"/>
</dbReference>
<proteinExistence type="inferred from homology"/>
<dbReference type="PANTHER" id="PTHR12934:SF11">
    <property type="entry name" value="LARGE RIBOSOMAL SUBUNIT PROTEIN UL15M"/>
    <property type="match status" value="1"/>
</dbReference>
<feature type="compositionally biased region" description="Basic residues" evidence="5">
    <location>
        <begin position="13"/>
        <end position="27"/>
    </location>
</feature>
<keyword evidence="2 4" id="KW-0689">Ribosomal protein</keyword>
<dbReference type="Gene3D" id="3.100.10.10">
    <property type="match status" value="1"/>
</dbReference>
<organism evidence="7 8">
    <name type="scientific">Candidatus Kaiserbacteria bacterium RIFCSPHIGHO2_02_FULL_49_11</name>
    <dbReference type="NCBI Taxonomy" id="1798489"/>
    <lineage>
        <taxon>Bacteria</taxon>
        <taxon>Candidatus Kaiseribacteriota</taxon>
    </lineage>
</organism>
<accession>A0A1F6CZL8</accession>
<dbReference type="SUPFAM" id="SSF52080">
    <property type="entry name" value="Ribosomal proteins L15p and L18e"/>
    <property type="match status" value="1"/>
</dbReference>
<evidence type="ECO:0000256" key="1">
    <source>
        <dbReference type="ARBA" id="ARBA00007320"/>
    </source>
</evidence>
<comment type="similarity">
    <text evidence="1 4">Belongs to the universal ribosomal protein uL15 family.</text>
</comment>
<comment type="function">
    <text evidence="4">Binds to the 23S rRNA.</text>
</comment>
<keyword evidence="4" id="KW-0694">RNA-binding</keyword>
<dbReference type="GO" id="GO:0003735">
    <property type="term" value="F:structural constituent of ribosome"/>
    <property type="evidence" value="ECO:0007669"/>
    <property type="project" value="InterPro"/>
</dbReference>
<evidence type="ECO:0000256" key="2">
    <source>
        <dbReference type="ARBA" id="ARBA00022980"/>
    </source>
</evidence>
<reference evidence="7 8" key="1">
    <citation type="journal article" date="2016" name="Nat. Commun.">
        <title>Thousands of microbial genomes shed light on interconnected biogeochemical processes in an aquifer system.</title>
        <authorList>
            <person name="Anantharaman K."/>
            <person name="Brown C.T."/>
            <person name="Hug L.A."/>
            <person name="Sharon I."/>
            <person name="Castelle C.J."/>
            <person name="Probst A.J."/>
            <person name="Thomas B.C."/>
            <person name="Singh A."/>
            <person name="Wilkins M.J."/>
            <person name="Karaoz U."/>
            <person name="Brodie E.L."/>
            <person name="Williams K.H."/>
            <person name="Hubbard S.S."/>
            <person name="Banfield J.F."/>
        </authorList>
    </citation>
    <scope>NUCLEOTIDE SEQUENCE [LARGE SCALE GENOMIC DNA]</scope>
</reference>
<evidence type="ECO:0000256" key="3">
    <source>
        <dbReference type="ARBA" id="ARBA00023274"/>
    </source>
</evidence>
<feature type="domain" description="Large ribosomal subunit protein uL15/eL18" evidence="6">
    <location>
        <begin position="78"/>
        <end position="149"/>
    </location>
</feature>
<dbReference type="HAMAP" id="MF_01341">
    <property type="entry name" value="Ribosomal_uL15"/>
    <property type="match status" value="1"/>
</dbReference>
<keyword evidence="4" id="KW-0699">rRNA-binding</keyword>
<dbReference type="AlphaFoldDB" id="A0A1F6CZL8"/>
<dbReference type="InterPro" id="IPR021131">
    <property type="entry name" value="Ribosomal_uL15/eL18"/>
</dbReference>
<dbReference type="GO" id="GO:0006412">
    <property type="term" value="P:translation"/>
    <property type="evidence" value="ECO:0007669"/>
    <property type="project" value="UniProtKB-UniRule"/>
</dbReference>
<dbReference type="InterPro" id="IPR030878">
    <property type="entry name" value="Ribosomal_uL15"/>
</dbReference>
<comment type="subunit">
    <text evidence="4">Part of the 50S ribosomal subunit.</text>
</comment>
<dbReference type="GO" id="GO:0019843">
    <property type="term" value="F:rRNA binding"/>
    <property type="evidence" value="ECO:0007669"/>
    <property type="project" value="UniProtKB-UniRule"/>
</dbReference>
<dbReference type="EMBL" id="MFLC01000036">
    <property type="protein sequence ID" value="OGG54547.1"/>
    <property type="molecule type" value="Genomic_DNA"/>
</dbReference>
<dbReference type="Proteomes" id="UP000177659">
    <property type="component" value="Unassembled WGS sequence"/>
</dbReference>
<evidence type="ECO:0000256" key="4">
    <source>
        <dbReference type="HAMAP-Rule" id="MF_01341"/>
    </source>
</evidence>